<organism evidence="3 4">
    <name type="scientific">Cellulophaga geojensis KL-A</name>
    <dbReference type="NCBI Taxonomy" id="1328323"/>
    <lineage>
        <taxon>Bacteria</taxon>
        <taxon>Pseudomonadati</taxon>
        <taxon>Bacteroidota</taxon>
        <taxon>Flavobacteriia</taxon>
        <taxon>Flavobacteriales</taxon>
        <taxon>Flavobacteriaceae</taxon>
        <taxon>Cellulophaga</taxon>
    </lineage>
</organism>
<gene>
    <name evidence="3" type="ORF">KLA_06032</name>
</gene>
<reference evidence="3 4" key="1">
    <citation type="journal article" date="2014" name="Genome Announc.">
        <title>Draft Genome Sequence of the Carrageenan-Degrading Bacterium Cellulophaga sp. Strain KL-A, Isolated from Decaying Marine Algae.</title>
        <authorList>
            <person name="Shan D."/>
            <person name="Ying J."/>
            <person name="Li X."/>
            <person name="Gao Z."/>
            <person name="Wei G."/>
            <person name="Shao Z."/>
        </authorList>
    </citation>
    <scope>NUCLEOTIDE SEQUENCE [LARGE SCALE GENOMIC DNA]</scope>
    <source>
        <strain evidence="3 4">KL-A</strain>
    </source>
</reference>
<evidence type="ECO:0000259" key="2">
    <source>
        <dbReference type="PROSITE" id="PS50110"/>
    </source>
</evidence>
<dbReference type="Proteomes" id="UP000019275">
    <property type="component" value="Unassembled WGS sequence"/>
</dbReference>
<evidence type="ECO:0000256" key="1">
    <source>
        <dbReference type="PROSITE-ProRule" id="PRU00169"/>
    </source>
</evidence>
<evidence type="ECO:0000313" key="3">
    <source>
        <dbReference type="EMBL" id="EWH14206.1"/>
    </source>
</evidence>
<comment type="caution">
    <text evidence="3">The sequence shown here is derived from an EMBL/GenBank/DDBJ whole genome shotgun (WGS) entry which is preliminary data.</text>
</comment>
<evidence type="ECO:0000313" key="4">
    <source>
        <dbReference type="Proteomes" id="UP000019275"/>
    </source>
</evidence>
<name>A0ABN0RQQ2_9FLAO</name>
<dbReference type="RefSeq" id="WP_013619798.1">
    <property type="nucleotide sequence ID" value="NZ_ARZX01000005.1"/>
</dbReference>
<sequence length="139" mass="15987">MNKLKSILLIDDDDATNFLHKMVIKKVNCTDNIIVKTNGEEAINYLKTETDGKYPQPSLILLDINMPIMNGWEFLQEYKKLEENQMAETVIVMLTTSLNPDDKERALSFTQINDFKSKPLTPDGLKDILKSFFLFPDDI</sequence>
<feature type="modified residue" description="4-aspartylphosphate" evidence="1">
    <location>
        <position position="63"/>
    </location>
</feature>
<dbReference type="PANTHER" id="PTHR44520:SF2">
    <property type="entry name" value="RESPONSE REGULATOR RCP1"/>
    <property type="match status" value="1"/>
</dbReference>
<dbReference type="InterPro" id="IPR011006">
    <property type="entry name" value="CheY-like_superfamily"/>
</dbReference>
<protein>
    <submittedName>
        <fullName evidence="3">Response regulator receiver</fullName>
    </submittedName>
</protein>
<keyword evidence="1" id="KW-0597">Phosphoprotein</keyword>
<keyword evidence="4" id="KW-1185">Reference proteome</keyword>
<dbReference type="EMBL" id="ARZX01000005">
    <property type="protein sequence ID" value="EWH14206.1"/>
    <property type="molecule type" value="Genomic_DNA"/>
</dbReference>
<dbReference type="Pfam" id="PF00072">
    <property type="entry name" value="Response_reg"/>
    <property type="match status" value="1"/>
</dbReference>
<dbReference type="SMART" id="SM00448">
    <property type="entry name" value="REC"/>
    <property type="match status" value="1"/>
</dbReference>
<feature type="domain" description="Response regulatory" evidence="2">
    <location>
        <begin position="6"/>
        <end position="133"/>
    </location>
</feature>
<dbReference type="InterPro" id="IPR001789">
    <property type="entry name" value="Sig_transdc_resp-reg_receiver"/>
</dbReference>
<dbReference type="SUPFAM" id="SSF52172">
    <property type="entry name" value="CheY-like"/>
    <property type="match status" value="1"/>
</dbReference>
<accession>A0ABN0RQQ2</accession>
<dbReference type="PROSITE" id="PS50110">
    <property type="entry name" value="RESPONSE_REGULATORY"/>
    <property type="match status" value="1"/>
</dbReference>
<dbReference type="InterPro" id="IPR052893">
    <property type="entry name" value="TCS_response_regulator"/>
</dbReference>
<dbReference type="Gene3D" id="3.40.50.2300">
    <property type="match status" value="1"/>
</dbReference>
<proteinExistence type="predicted"/>
<dbReference type="PANTHER" id="PTHR44520">
    <property type="entry name" value="RESPONSE REGULATOR RCP1-RELATED"/>
    <property type="match status" value="1"/>
</dbReference>